<sequence length="1038" mass="127594">MELLQRRSFYAWLGILEARRATNEKWQEKWSRRSILRHKKVTATRQINAHRLAKAVFQLHRNYTHRLKVRAKNTKVNQFYVRNVLAKYFGLWKSYQEARFSEISAVRRVQRKKADHHRSTFLLRLTFRSWKGYRSKRTLYILACTYRRRLLLRKVWLCWKLHREYVARVRQNILVTSQLLRNNLFRATFMRWKSFASHRRQGQVLLNRADDHYTLWQCRRAVAHLRQQARFQRAVVKAAMFGRINGAKFLWNRWRHFISIKRNQRSRRNLAEQTYLRNVRTRHLCAWKTLTRHCVQARRDKSDALYRVSCLRMVWTRWSRAISWRKCITAMEYRRLDNLRVVILRKWRAQTQNQIERRAKADEAVISQKNKLRDKAWRAWLRYISYCHEKQKQLEWVLSYYSVEVLLRQSLASWKELVEMKQVQRELDELAVSFNTQRAVREGYRKWREYIELKRVKLERVESLLAKSEMLALSRSVRKWRDRAVALHQERRNEAFARRFYSRRRLSTGLTRLLYWRTSQKISRGLTTQAKHFRDDKTAAACFRHWQRYHQWRVKYAHLTLMFKRNQTGDVFSRWKMHSRRRQAATEKHLQARVFHCVHVEQSVLAVWRSFVRDRKQKKVAIAFNTAKVLRGTSTLWKRRVHVLRQMRKMFLYQESVRAQAHFDAWKRFVVARRQRNERLRRAMHFRGNLRKVDVWQKWSAWISIKRQERATIALAVGFCQRFFFLKVFAVWKARVANWKRQRVLTAQALLHRQTFLLCRGFRLLLNWRLSRLRLTQLQSELSTLLVERHKRRVIANLRLLCAESDRKRKVIKRACRHWQLCHQQKYWGRIMQWFEAAQFRKQQRIQADAFARTHLLRRCIGALQAHIGHMKQLKEKMDTFRWRYFLSVADDCFYQWRAFATFRLKLHVLRRKTLQSQRRQRLQQWHRIAVERVRRRSGMQQMAAKRRYRELVIWFNHWESVCTDQWIEKEFVAYHQRHAQKQRRLRCAIKALKSQLPVRHGRQKRKSFFLQHHKAFLVQVLQHWRQAIVDQQHHFNM</sequence>
<evidence type="ECO:0008006" key="3">
    <source>
        <dbReference type="Google" id="ProtNLM"/>
    </source>
</evidence>
<proteinExistence type="predicted"/>
<dbReference type="EMBL" id="JAENGY010000362">
    <property type="protein sequence ID" value="KAG6964861.1"/>
    <property type="molecule type" value="Genomic_DNA"/>
</dbReference>
<evidence type="ECO:0000313" key="1">
    <source>
        <dbReference type="EMBL" id="KAG6964861.1"/>
    </source>
</evidence>
<organism evidence="1 2">
    <name type="scientific">Phytophthora aleatoria</name>
    <dbReference type="NCBI Taxonomy" id="2496075"/>
    <lineage>
        <taxon>Eukaryota</taxon>
        <taxon>Sar</taxon>
        <taxon>Stramenopiles</taxon>
        <taxon>Oomycota</taxon>
        <taxon>Peronosporomycetes</taxon>
        <taxon>Peronosporales</taxon>
        <taxon>Peronosporaceae</taxon>
        <taxon>Phytophthora</taxon>
    </lineage>
</organism>
<name>A0A8J5IYA4_9STRA</name>
<dbReference type="PANTHER" id="PTHR22028">
    <property type="entry name" value="SFI1 SPINDLE BODY DOMAIN-CONTAINING PROTEIN-RELATED"/>
    <property type="match status" value="1"/>
</dbReference>
<accession>A0A8J5IYA4</accession>
<protein>
    <recommendedName>
        <fullName evidence="3">Sfi1 spindle body domain-containing protein</fullName>
    </recommendedName>
</protein>
<dbReference type="GO" id="GO:0019902">
    <property type="term" value="F:phosphatase binding"/>
    <property type="evidence" value="ECO:0007669"/>
    <property type="project" value="TreeGrafter"/>
</dbReference>
<gene>
    <name evidence="1" type="ORF">JG688_00007516</name>
</gene>
<dbReference type="PANTHER" id="PTHR22028:SF9">
    <property type="entry name" value="SFI1 SPINDLE BODY DOMAIN-CONTAINING PROTEIN"/>
    <property type="match status" value="1"/>
</dbReference>
<dbReference type="AlphaFoldDB" id="A0A8J5IYA4"/>
<reference evidence="1" key="1">
    <citation type="submission" date="2021-01" db="EMBL/GenBank/DDBJ databases">
        <title>Phytophthora aleatoria, a newly-described species from Pinus radiata is distinct from Phytophthora cactorum isolates based on comparative genomics.</title>
        <authorList>
            <person name="Mcdougal R."/>
            <person name="Panda P."/>
            <person name="Williams N."/>
            <person name="Studholme D.J."/>
        </authorList>
    </citation>
    <scope>NUCLEOTIDE SEQUENCE</scope>
    <source>
        <strain evidence="1">NZFS 4037</strain>
    </source>
</reference>
<evidence type="ECO:0000313" key="2">
    <source>
        <dbReference type="Proteomes" id="UP000709295"/>
    </source>
</evidence>
<keyword evidence="2" id="KW-1185">Reference proteome</keyword>
<dbReference type="Proteomes" id="UP000709295">
    <property type="component" value="Unassembled WGS sequence"/>
</dbReference>
<comment type="caution">
    <text evidence="1">The sequence shown here is derived from an EMBL/GenBank/DDBJ whole genome shotgun (WGS) entry which is preliminary data.</text>
</comment>
<dbReference type="InterPro" id="IPR052270">
    <property type="entry name" value="CACF_protein"/>
</dbReference>